<dbReference type="InterPro" id="IPR037214">
    <property type="entry name" value="TROVE_dom_sf"/>
</dbReference>
<keyword evidence="4" id="KW-0479">Metal-binding</keyword>
<protein>
    <submittedName>
        <fullName evidence="8">RNA-binding protein</fullName>
    </submittedName>
</protein>
<sequence>MAKFNLIRRRAPATTHEGGRGYRRDPKRELFLLAVTNLVGEGTFYERAADRDDRYARLVREVAAQDPAWTLAFLRWLRGDANMRSAALVGAAEAVRGMLTAGHPGGRAVVDAVLRRADEPGELLAYWTGAYGRAVPKPVKRGLADAATRLYSERSLLKYDTATKGFRFGDVLELVHAAPADERQGLLFRHAIDRRHDRGDHAGLPTVAAQAALRAAAADDPAVLLDPDALRAAGMTWEDALSLAGPRVDRRALWEALIPSMGYMALLRNLRAFDGAGVSDEVAGAVAAKLADPGEVARSRQLPLRFLSAYRAAPSLRWAYPLEQALGHSLAGVPELPGRTLVLIDTSYSMHSGFSRDGKLLRWDAAVLFGLALARRCAAADVVSFSSATRVFPRVPGESVLAAVQRWQRDGYFLGQGTDTAAALRDHVRGHDRVVVLTDEQAAADAHGGVHAAVPAGTALVTFNLAGYRHGHAPDPAPGRITVGGLSDQAFRLLPQLSGAAGAWPWE</sequence>
<dbReference type="SUPFAM" id="SSF53300">
    <property type="entry name" value="vWA-like"/>
    <property type="match status" value="1"/>
</dbReference>
<evidence type="ECO:0000313" key="9">
    <source>
        <dbReference type="Proteomes" id="UP000652013"/>
    </source>
</evidence>
<dbReference type="EMBL" id="BOOY01000033">
    <property type="protein sequence ID" value="GIJ05421.1"/>
    <property type="molecule type" value="Genomic_DNA"/>
</dbReference>
<dbReference type="PROSITE" id="PS50988">
    <property type="entry name" value="TROVE"/>
    <property type="match status" value="1"/>
</dbReference>
<evidence type="ECO:0000256" key="6">
    <source>
        <dbReference type="ARBA" id="ARBA00023274"/>
    </source>
</evidence>
<dbReference type="Gene3D" id="3.40.50.410">
    <property type="entry name" value="von Willebrand factor, type A domain"/>
    <property type="match status" value="1"/>
</dbReference>
<evidence type="ECO:0000256" key="1">
    <source>
        <dbReference type="ARBA" id="ARBA00004496"/>
    </source>
</evidence>
<proteinExistence type="inferred from homology"/>
<name>A0A8J3YB35_9ACTN</name>
<accession>A0A8J3YB35</accession>
<comment type="similarity">
    <text evidence="2">Belongs to the Ro 60 kDa family.</text>
</comment>
<dbReference type="InterPro" id="IPR036465">
    <property type="entry name" value="vWFA_dom_sf"/>
</dbReference>
<dbReference type="InterPro" id="IPR008858">
    <property type="entry name" value="TROVE_dom"/>
</dbReference>
<dbReference type="SUPFAM" id="SSF140864">
    <property type="entry name" value="TROVE domain-like"/>
    <property type="match status" value="1"/>
</dbReference>
<dbReference type="GO" id="GO:0003723">
    <property type="term" value="F:RNA binding"/>
    <property type="evidence" value="ECO:0007669"/>
    <property type="project" value="UniProtKB-KW"/>
</dbReference>
<dbReference type="RefSeq" id="WP_203940636.1">
    <property type="nucleotide sequence ID" value="NZ_BAAAGJ010000005.1"/>
</dbReference>
<dbReference type="GO" id="GO:1990904">
    <property type="term" value="C:ribonucleoprotein complex"/>
    <property type="evidence" value="ECO:0007669"/>
    <property type="project" value="UniProtKB-KW"/>
</dbReference>
<evidence type="ECO:0000256" key="4">
    <source>
        <dbReference type="ARBA" id="ARBA00022723"/>
    </source>
</evidence>
<dbReference type="Proteomes" id="UP000652013">
    <property type="component" value="Unassembled WGS sequence"/>
</dbReference>
<evidence type="ECO:0000313" key="8">
    <source>
        <dbReference type="EMBL" id="GIJ05421.1"/>
    </source>
</evidence>
<feature type="domain" description="TROVE" evidence="7">
    <location>
        <begin position="13"/>
        <end position="338"/>
    </location>
</feature>
<dbReference type="PANTHER" id="PTHR14202">
    <property type="entry name" value="60 KDA RIBONUCLEOPROTEIN SSA/RO"/>
    <property type="match status" value="1"/>
</dbReference>
<comment type="subcellular location">
    <subcellularLocation>
        <location evidence="1">Cytoplasm</location>
    </subcellularLocation>
</comment>
<keyword evidence="5" id="KW-0694">RNA-binding</keyword>
<evidence type="ECO:0000256" key="5">
    <source>
        <dbReference type="ARBA" id="ARBA00022884"/>
    </source>
</evidence>
<evidence type="ECO:0000256" key="2">
    <source>
        <dbReference type="ARBA" id="ARBA00007814"/>
    </source>
</evidence>
<organism evidence="8 9">
    <name type="scientific">Spirilliplanes yamanashiensis</name>
    <dbReference type="NCBI Taxonomy" id="42233"/>
    <lineage>
        <taxon>Bacteria</taxon>
        <taxon>Bacillati</taxon>
        <taxon>Actinomycetota</taxon>
        <taxon>Actinomycetes</taxon>
        <taxon>Micromonosporales</taxon>
        <taxon>Micromonosporaceae</taxon>
        <taxon>Spirilliplanes</taxon>
    </lineage>
</organism>
<evidence type="ECO:0000259" key="7">
    <source>
        <dbReference type="PROSITE" id="PS50988"/>
    </source>
</evidence>
<gene>
    <name evidence="8" type="ORF">Sya03_47730</name>
</gene>
<comment type="caution">
    <text evidence="8">The sequence shown here is derived from an EMBL/GenBank/DDBJ whole genome shotgun (WGS) entry which is preliminary data.</text>
</comment>
<dbReference type="Pfam" id="PF05731">
    <property type="entry name" value="TROVE"/>
    <property type="match status" value="1"/>
</dbReference>
<reference evidence="8" key="1">
    <citation type="submission" date="2021-01" db="EMBL/GenBank/DDBJ databases">
        <title>Whole genome shotgun sequence of Spirilliplanes yamanashiensis NBRC 15828.</title>
        <authorList>
            <person name="Komaki H."/>
            <person name="Tamura T."/>
        </authorList>
    </citation>
    <scope>NUCLEOTIDE SEQUENCE</scope>
    <source>
        <strain evidence="8">NBRC 15828</strain>
    </source>
</reference>
<keyword evidence="3" id="KW-0963">Cytoplasm</keyword>
<dbReference type="InterPro" id="IPR040322">
    <property type="entry name" value="TROVE2"/>
</dbReference>
<dbReference type="GO" id="GO:0046872">
    <property type="term" value="F:metal ion binding"/>
    <property type="evidence" value="ECO:0007669"/>
    <property type="project" value="UniProtKB-KW"/>
</dbReference>
<keyword evidence="9" id="KW-1185">Reference proteome</keyword>
<dbReference type="AlphaFoldDB" id="A0A8J3YB35"/>
<keyword evidence="6" id="KW-0687">Ribonucleoprotein</keyword>
<evidence type="ECO:0000256" key="3">
    <source>
        <dbReference type="ARBA" id="ARBA00022490"/>
    </source>
</evidence>
<dbReference type="PANTHER" id="PTHR14202:SF0">
    <property type="entry name" value="RNA-BINDING PROTEIN RO60"/>
    <property type="match status" value="1"/>
</dbReference>
<dbReference type="GO" id="GO:0005737">
    <property type="term" value="C:cytoplasm"/>
    <property type="evidence" value="ECO:0007669"/>
    <property type="project" value="UniProtKB-SubCell"/>
</dbReference>